<proteinExistence type="predicted"/>
<dbReference type="EMBL" id="JBHRYN010000069">
    <property type="protein sequence ID" value="MFC3703040.1"/>
    <property type="molecule type" value="Genomic_DNA"/>
</dbReference>
<feature type="domain" description="NAD(P)-binding" evidence="1">
    <location>
        <begin position="8"/>
        <end position="149"/>
    </location>
</feature>
<dbReference type="InterPro" id="IPR016040">
    <property type="entry name" value="NAD(P)-bd_dom"/>
</dbReference>
<keyword evidence="3" id="KW-1185">Reference proteome</keyword>
<dbReference type="RefSeq" id="WP_290280085.1">
    <property type="nucleotide sequence ID" value="NZ_JAUFQI010000001.1"/>
</dbReference>
<dbReference type="InterPro" id="IPR036291">
    <property type="entry name" value="NAD(P)-bd_dom_sf"/>
</dbReference>
<evidence type="ECO:0000259" key="1">
    <source>
        <dbReference type="Pfam" id="PF13460"/>
    </source>
</evidence>
<protein>
    <submittedName>
        <fullName evidence="2">NAD(P)H-binding protein</fullName>
    </submittedName>
</protein>
<dbReference type="PANTHER" id="PTHR14097">
    <property type="entry name" value="OXIDOREDUCTASE HTATIP2"/>
    <property type="match status" value="1"/>
</dbReference>
<dbReference type="Gene3D" id="3.40.50.720">
    <property type="entry name" value="NAD(P)-binding Rossmann-like Domain"/>
    <property type="match status" value="1"/>
</dbReference>
<sequence length="218" mass="23588">MKHIVVAGATGLIGQQLLKHLTVEHCQHVTALSRRKINLPHSNQSVLLVDYSDLTLEPALDESSVVICALGTTIKTAGSKKAFAAVDYDMVINLANQALSKGYKHFVVVSSLGADKPGSNFYLQTKHKMEASLFPLPFTSLTIVRPSLLLGARGEFRLGEKMGELAAKVFAPILKGKLLKYRPIQASKVSNAILTHLKQSPKGHCVIDNTSLHKLGKG</sequence>
<reference evidence="3" key="1">
    <citation type="journal article" date="2019" name="Int. J. Syst. Evol. Microbiol.">
        <title>The Global Catalogue of Microorganisms (GCM) 10K type strain sequencing project: providing services to taxonomists for standard genome sequencing and annotation.</title>
        <authorList>
            <consortium name="The Broad Institute Genomics Platform"/>
            <consortium name="The Broad Institute Genome Sequencing Center for Infectious Disease"/>
            <person name="Wu L."/>
            <person name="Ma J."/>
        </authorList>
    </citation>
    <scope>NUCLEOTIDE SEQUENCE [LARGE SCALE GENOMIC DNA]</scope>
    <source>
        <strain evidence="3">CECT 8288</strain>
    </source>
</reference>
<evidence type="ECO:0000313" key="2">
    <source>
        <dbReference type="EMBL" id="MFC3703040.1"/>
    </source>
</evidence>
<dbReference type="Proteomes" id="UP001595710">
    <property type="component" value="Unassembled WGS sequence"/>
</dbReference>
<dbReference type="SUPFAM" id="SSF51735">
    <property type="entry name" value="NAD(P)-binding Rossmann-fold domains"/>
    <property type="match status" value="1"/>
</dbReference>
<dbReference type="Pfam" id="PF13460">
    <property type="entry name" value="NAD_binding_10"/>
    <property type="match status" value="1"/>
</dbReference>
<organism evidence="2 3">
    <name type="scientific">Reinekea marina</name>
    <dbReference type="NCBI Taxonomy" id="1310421"/>
    <lineage>
        <taxon>Bacteria</taxon>
        <taxon>Pseudomonadati</taxon>
        <taxon>Pseudomonadota</taxon>
        <taxon>Gammaproteobacteria</taxon>
        <taxon>Oceanospirillales</taxon>
        <taxon>Saccharospirillaceae</taxon>
        <taxon>Reinekea</taxon>
    </lineage>
</organism>
<gene>
    <name evidence="2" type="ORF">ACFOND_15520</name>
</gene>
<accession>A0ABV7WX62</accession>
<dbReference type="PANTHER" id="PTHR14097:SF7">
    <property type="entry name" value="OXIDOREDUCTASE HTATIP2"/>
    <property type="match status" value="1"/>
</dbReference>
<name>A0ABV7WX62_9GAMM</name>
<evidence type="ECO:0000313" key="3">
    <source>
        <dbReference type="Proteomes" id="UP001595710"/>
    </source>
</evidence>
<comment type="caution">
    <text evidence="2">The sequence shown here is derived from an EMBL/GenBank/DDBJ whole genome shotgun (WGS) entry which is preliminary data.</text>
</comment>